<gene>
    <name evidence="1" type="ORF">GPUH_LOCUS8794</name>
</gene>
<sequence length="58" mass="7009">MRASIFRSISATLHVRDHSIHVEFLSQQQSCSCFIPYFSQRLIEHFILNAFIWKQRRQ</sequence>
<organism evidence="1 2">
    <name type="scientific">Gongylonema pulchrum</name>
    <dbReference type="NCBI Taxonomy" id="637853"/>
    <lineage>
        <taxon>Eukaryota</taxon>
        <taxon>Metazoa</taxon>
        <taxon>Ecdysozoa</taxon>
        <taxon>Nematoda</taxon>
        <taxon>Chromadorea</taxon>
        <taxon>Rhabditida</taxon>
        <taxon>Spirurina</taxon>
        <taxon>Spiruromorpha</taxon>
        <taxon>Spiruroidea</taxon>
        <taxon>Gongylonematidae</taxon>
        <taxon>Gongylonema</taxon>
    </lineage>
</organism>
<evidence type="ECO:0000313" key="1">
    <source>
        <dbReference type="EMBL" id="VDK65305.1"/>
    </source>
</evidence>
<dbReference type="Proteomes" id="UP000271098">
    <property type="component" value="Unassembled WGS sequence"/>
</dbReference>
<protein>
    <submittedName>
        <fullName evidence="1">Uncharacterized protein</fullName>
    </submittedName>
</protein>
<keyword evidence="2" id="KW-1185">Reference proteome</keyword>
<dbReference type="AlphaFoldDB" id="A0A3P6SDZ8"/>
<evidence type="ECO:0000313" key="2">
    <source>
        <dbReference type="Proteomes" id="UP000271098"/>
    </source>
</evidence>
<proteinExistence type="predicted"/>
<name>A0A3P6SDZ8_9BILA</name>
<accession>A0A3P6SDZ8</accession>
<reference evidence="1 2" key="1">
    <citation type="submission" date="2018-11" db="EMBL/GenBank/DDBJ databases">
        <authorList>
            <consortium name="Pathogen Informatics"/>
        </authorList>
    </citation>
    <scope>NUCLEOTIDE SEQUENCE [LARGE SCALE GENOMIC DNA]</scope>
</reference>
<dbReference type="EMBL" id="UYRT01026598">
    <property type="protein sequence ID" value="VDK65305.1"/>
    <property type="molecule type" value="Genomic_DNA"/>
</dbReference>